<sequence length="95" mass="11105">MDAIITYDVEYNPLNPKNDEVKNGMKTLGYDDHFVYQDTVYYLPNTTLWKPDTEPLKAQNDLFDVAKKCYAKIERMFANELSSNWEAVVGKPYEK</sequence>
<organism evidence="1 2">
    <name type="scientific">Chitinophaga hostae</name>
    <dbReference type="NCBI Taxonomy" id="2831022"/>
    <lineage>
        <taxon>Bacteria</taxon>
        <taxon>Pseudomonadati</taxon>
        <taxon>Bacteroidota</taxon>
        <taxon>Chitinophagia</taxon>
        <taxon>Chitinophagales</taxon>
        <taxon>Chitinophagaceae</taxon>
        <taxon>Chitinophaga</taxon>
    </lineage>
</organism>
<dbReference type="EMBL" id="JAGTXB010000009">
    <property type="protein sequence ID" value="MBS0029478.1"/>
    <property type="molecule type" value="Genomic_DNA"/>
</dbReference>
<accession>A0ABS5J2M5</accession>
<comment type="caution">
    <text evidence="1">The sequence shown here is derived from an EMBL/GenBank/DDBJ whole genome shotgun (WGS) entry which is preliminary data.</text>
</comment>
<gene>
    <name evidence="1" type="ORF">KE626_19295</name>
</gene>
<dbReference type="Proteomes" id="UP000676386">
    <property type="component" value="Unassembled WGS sequence"/>
</dbReference>
<protein>
    <submittedName>
        <fullName evidence="1">Uncharacterized protein</fullName>
    </submittedName>
</protein>
<proteinExistence type="predicted"/>
<reference evidence="1 2" key="1">
    <citation type="submission" date="2021-04" db="EMBL/GenBank/DDBJ databases">
        <title>Chitinophaga sp. nov., isolated from the rhizosphere soil.</title>
        <authorList>
            <person name="He S."/>
        </authorList>
    </citation>
    <scope>NUCLEOTIDE SEQUENCE [LARGE SCALE GENOMIC DNA]</scope>
    <source>
        <strain evidence="1 2">2R12</strain>
    </source>
</reference>
<evidence type="ECO:0000313" key="2">
    <source>
        <dbReference type="Proteomes" id="UP000676386"/>
    </source>
</evidence>
<dbReference type="RefSeq" id="WP_211974565.1">
    <property type="nucleotide sequence ID" value="NZ_CBFHAM010000016.1"/>
</dbReference>
<keyword evidence="2" id="KW-1185">Reference proteome</keyword>
<evidence type="ECO:0000313" key="1">
    <source>
        <dbReference type="EMBL" id="MBS0029478.1"/>
    </source>
</evidence>
<name>A0ABS5J2M5_9BACT</name>